<accession>A0A150X513</accession>
<evidence type="ECO:0000256" key="2">
    <source>
        <dbReference type="SAM" id="MobiDB-lite"/>
    </source>
</evidence>
<reference evidence="3 4" key="1">
    <citation type="submission" date="2016-01" db="EMBL/GenBank/DDBJ databases">
        <title>Genome sequencing of Roseivirga spongicola UST030701-084.</title>
        <authorList>
            <person name="Selvaratnam C."/>
            <person name="Thevarajoo S."/>
            <person name="Goh K.M."/>
            <person name="Ee R."/>
            <person name="Chan K.-G."/>
            <person name="Chong C.S."/>
        </authorList>
    </citation>
    <scope>NUCLEOTIDE SEQUENCE [LARGE SCALE GENOMIC DNA]</scope>
    <source>
        <strain evidence="3 4">UST030701-084</strain>
    </source>
</reference>
<keyword evidence="4" id="KW-1185">Reference proteome</keyword>
<dbReference type="RefSeq" id="WP_068222637.1">
    <property type="nucleotide sequence ID" value="NZ_LRPC01000028.1"/>
</dbReference>
<feature type="compositionally biased region" description="Basic and acidic residues" evidence="2">
    <location>
        <begin position="13"/>
        <end position="25"/>
    </location>
</feature>
<feature type="compositionally biased region" description="Acidic residues" evidence="2">
    <location>
        <begin position="89"/>
        <end position="111"/>
    </location>
</feature>
<keyword evidence="1" id="KW-0175">Coiled coil</keyword>
<evidence type="ECO:0000313" key="4">
    <source>
        <dbReference type="Proteomes" id="UP000075606"/>
    </source>
</evidence>
<evidence type="ECO:0000313" key="3">
    <source>
        <dbReference type="EMBL" id="KYG73783.1"/>
    </source>
</evidence>
<evidence type="ECO:0008006" key="5">
    <source>
        <dbReference type="Google" id="ProtNLM"/>
    </source>
</evidence>
<feature type="coiled-coil region" evidence="1">
    <location>
        <begin position="608"/>
        <end position="676"/>
    </location>
</feature>
<name>A0A150X513_9BACT</name>
<feature type="region of interest" description="Disordered" evidence="2">
    <location>
        <begin position="1"/>
        <end position="117"/>
    </location>
</feature>
<dbReference type="STRING" id="333140.AWW68_13990"/>
<dbReference type="InterPro" id="IPR007139">
    <property type="entry name" value="DUF349"/>
</dbReference>
<dbReference type="AlphaFoldDB" id="A0A150X513"/>
<comment type="caution">
    <text evidence="3">The sequence shown here is derived from an EMBL/GenBank/DDBJ whole genome shotgun (WGS) entry which is preliminary data.</text>
</comment>
<dbReference type="EMBL" id="LRPC01000028">
    <property type="protein sequence ID" value="KYG73783.1"/>
    <property type="molecule type" value="Genomic_DNA"/>
</dbReference>
<feature type="compositionally biased region" description="Basic and acidic residues" evidence="2">
    <location>
        <begin position="38"/>
        <end position="51"/>
    </location>
</feature>
<evidence type="ECO:0000256" key="1">
    <source>
        <dbReference type="SAM" id="Coils"/>
    </source>
</evidence>
<feature type="compositionally biased region" description="Basic and acidic residues" evidence="2">
    <location>
        <begin position="74"/>
        <end position="88"/>
    </location>
</feature>
<proteinExistence type="predicted"/>
<dbReference type="Proteomes" id="UP000075606">
    <property type="component" value="Unassembled WGS sequence"/>
</dbReference>
<sequence length="676" mass="78606">MSEEKNMQQGDQEENKNLAEEKNETTNEAQEVASSEQVSEKGEDSPSKDEVTPQAEVTEEKEVEPVVEVTSEVSENKEGDEPKEKKLETEDDLHSEDEDEDEEDHEEELPDYSEYSREQLVEAIEELAQQTTFKRTDRVLAEIVPLFEEMEQGLRTEALEKYKADGGEEDSFEFRHDELFNRFDASHRLIRDRKHSFYKEKEEAKTRNLVKKEELLSQLRELVDGEEATTSIKPIKDIQEAWKQIGPVPPQHNKTLWANYNALLDRFFNNRHILFELKELDRKKNLEAKKELCEKAEALDKLDNIKDAVIQLNELHEEYKHVGPVPKEVQEELWQRFKTASDNIYRKRKDYLEDLKGELKENLVKKEALVQELLPFTDFKSDRINAWNAKTKEILAIQKKWDAIGGVPREKAKEINKGFWGSFKQFFAHKNEFFKTLEGQRKENLEKKVKLAEEAEELSKSEEWDKTSEQLKKLQRQWKEIGPVPEKKRNEIYERFKAACDAFFNNRRSHQNKAEAGYVNNQKAKEAIINTISDKAKEAGGSEAELMELVEQFNSIGFVPRNAIKTIESQFSEALEAYAGSLNLEENETESLVIRAEMTGLQSGPGGNRRLNKKEGALRRQISELEDNIALWRNNLTFFANSKTADKLKGEFDQKIDKAVEEVKELKKQLRILRSL</sequence>
<dbReference type="Pfam" id="PF03993">
    <property type="entry name" value="DUF349"/>
    <property type="match status" value="5"/>
</dbReference>
<protein>
    <recommendedName>
        <fullName evidence="5">DUF349 domain-containing protein</fullName>
    </recommendedName>
</protein>
<gene>
    <name evidence="3" type="ORF">AWW68_13990</name>
</gene>
<organism evidence="3 4">
    <name type="scientific">Roseivirga spongicola</name>
    <dbReference type="NCBI Taxonomy" id="333140"/>
    <lineage>
        <taxon>Bacteria</taxon>
        <taxon>Pseudomonadati</taxon>
        <taxon>Bacteroidota</taxon>
        <taxon>Cytophagia</taxon>
        <taxon>Cytophagales</taxon>
        <taxon>Roseivirgaceae</taxon>
        <taxon>Roseivirga</taxon>
    </lineage>
</organism>